<evidence type="ECO:0008006" key="3">
    <source>
        <dbReference type="Google" id="ProtNLM"/>
    </source>
</evidence>
<accession>A0A0G4FUN1</accession>
<organism evidence="1 2">
    <name type="scientific">Vitrella brassicaformis (strain CCMP3155)</name>
    <dbReference type="NCBI Taxonomy" id="1169540"/>
    <lineage>
        <taxon>Eukaryota</taxon>
        <taxon>Sar</taxon>
        <taxon>Alveolata</taxon>
        <taxon>Colpodellida</taxon>
        <taxon>Vitrellaceae</taxon>
        <taxon>Vitrella</taxon>
    </lineage>
</organism>
<evidence type="ECO:0000313" key="2">
    <source>
        <dbReference type="Proteomes" id="UP000041254"/>
    </source>
</evidence>
<dbReference type="SUPFAM" id="SSF53639">
    <property type="entry name" value="AraD/HMP-PK domain-like"/>
    <property type="match status" value="1"/>
</dbReference>
<dbReference type="InterPro" id="IPR036409">
    <property type="entry name" value="Aldolase_II/adducin_N_sf"/>
</dbReference>
<dbReference type="VEuPathDB" id="CryptoDB:Vbra_4476"/>
<keyword evidence="2" id="KW-1185">Reference proteome</keyword>
<dbReference type="PhylomeDB" id="A0A0G4FUN1"/>
<evidence type="ECO:0000313" key="1">
    <source>
        <dbReference type="EMBL" id="CEM18590.1"/>
    </source>
</evidence>
<reference evidence="1 2" key="1">
    <citation type="submission" date="2014-11" db="EMBL/GenBank/DDBJ databases">
        <authorList>
            <person name="Zhu J."/>
            <person name="Qi W."/>
            <person name="Song R."/>
        </authorList>
    </citation>
    <scope>NUCLEOTIDE SEQUENCE [LARGE SCALE GENOMIC DNA]</scope>
</reference>
<dbReference type="OrthoDB" id="2359822at2759"/>
<dbReference type="InParanoid" id="A0A0G4FUN1"/>
<dbReference type="EMBL" id="CDMY01000504">
    <property type="protein sequence ID" value="CEM18590.1"/>
    <property type="molecule type" value="Genomic_DNA"/>
</dbReference>
<name>A0A0G4FUN1_VITBC</name>
<dbReference type="AlphaFoldDB" id="A0A0G4FUN1"/>
<dbReference type="Gene3D" id="3.40.225.10">
    <property type="entry name" value="Class II aldolase/adducin N-terminal domain"/>
    <property type="match status" value="1"/>
</dbReference>
<sequence length="244" mass="26775">MHGPCSSIKSREMLSQERIKFKTERVGAIPEDLLNSPAFIALAGKVSDAIVELEALGATPVMYDGLVGGNAAFILTKDQLPDTQRQHAPLLVVTKSGKAPNRRPSIADGDFVVAVGFDRTQWKVDYWSVCGEKPTSDTPLHYAALMPREGRQQPQVAIHGHMFSTEEDAQLNGLPISKELTLFSTPEDLHALQELMDAFPYPDYRVYIRKGHGFFSVGDTVEMAMENVRCLKQAKSTAGKSDAA</sequence>
<gene>
    <name evidence="1" type="ORF">Vbra_4476</name>
</gene>
<protein>
    <recommendedName>
        <fullName evidence="3">Class II aldolase/adducin N-terminal domain-containing protein</fullName>
    </recommendedName>
</protein>
<proteinExistence type="predicted"/>
<dbReference type="Proteomes" id="UP000041254">
    <property type="component" value="Unassembled WGS sequence"/>
</dbReference>